<dbReference type="AlphaFoldDB" id="A0A3S4TCR1"/>
<organism evidence="1 2">
    <name type="scientific">Segatella oris</name>
    <dbReference type="NCBI Taxonomy" id="28135"/>
    <lineage>
        <taxon>Bacteria</taxon>
        <taxon>Pseudomonadati</taxon>
        <taxon>Bacteroidota</taxon>
        <taxon>Bacteroidia</taxon>
        <taxon>Bacteroidales</taxon>
        <taxon>Prevotellaceae</taxon>
        <taxon>Segatella</taxon>
    </lineage>
</organism>
<reference evidence="1 2" key="1">
    <citation type="submission" date="2018-12" db="EMBL/GenBank/DDBJ databases">
        <authorList>
            <consortium name="Pathogen Informatics"/>
        </authorList>
    </citation>
    <scope>NUCLEOTIDE SEQUENCE [LARGE SCALE GENOMIC DNA]</scope>
    <source>
        <strain evidence="1 2">NCTC13071</strain>
    </source>
</reference>
<accession>A0A3S4TCR1</accession>
<evidence type="ECO:0000313" key="2">
    <source>
        <dbReference type="Proteomes" id="UP000274578"/>
    </source>
</evidence>
<dbReference type="Proteomes" id="UP000274578">
    <property type="component" value="Chromosome 1"/>
</dbReference>
<protein>
    <submittedName>
        <fullName evidence="1">Uncharacterized protein</fullName>
    </submittedName>
</protein>
<dbReference type="KEGG" id="poc:NCTC13071_02355"/>
<dbReference type="EMBL" id="LR134384">
    <property type="protein sequence ID" value="VEH16330.1"/>
    <property type="molecule type" value="Genomic_DNA"/>
</dbReference>
<gene>
    <name evidence="1" type="ORF">NCTC13071_02355</name>
</gene>
<name>A0A3S4TCR1_9BACT</name>
<proteinExistence type="predicted"/>
<evidence type="ECO:0000313" key="1">
    <source>
        <dbReference type="EMBL" id="VEH16330.1"/>
    </source>
</evidence>
<sequence>MNMEVITMESIVYQQLIDRIESIASHIERQEATRTM</sequence>